<keyword evidence="3" id="KW-1185">Reference proteome</keyword>
<evidence type="ECO:0000313" key="3">
    <source>
        <dbReference type="Proteomes" id="UP000298381"/>
    </source>
</evidence>
<keyword evidence="1" id="KW-0812">Transmembrane</keyword>
<feature type="transmembrane region" description="Helical" evidence="1">
    <location>
        <begin position="83"/>
        <end position="105"/>
    </location>
</feature>
<accession>A0A4Z0D2V2</accession>
<feature type="transmembrane region" description="Helical" evidence="1">
    <location>
        <begin position="55"/>
        <end position="77"/>
    </location>
</feature>
<dbReference type="GO" id="GO:0016020">
    <property type="term" value="C:membrane"/>
    <property type="evidence" value="ECO:0007669"/>
    <property type="project" value="InterPro"/>
</dbReference>
<proteinExistence type="predicted"/>
<dbReference type="NCBIfam" id="TIGR04518">
    <property type="entry name" value="ECF_S_folT_fam"/>
    <property type="match status" value="1"/>
</dbReference>
<feature type="transmembrane region" description="Helical" evidence="1">
    <location>
        <begin position="12"/>
        <end position="34"/>
    </location>
</feature>
<dbReference type="AlphaFoldDB" id="A0A4Z0D2V2"/>
<dbReference type="Pfam" id="PF07155">
    <property type="entry name" value="ECF-ribofla_trS"/>
    <property type="match status" value="1"/>
</dbReference>
<dbReference type="EMBL" id="SRIB01000007">
    <property type="protein sequence ID" value="TFZ40080.1"/>
    <property type="molecule type" value="Genomic_DNA"/>
</dbReference>
<dbReference type="InterPro" id="IPR030949">
    <property type="entry name" value="ECF_S_folate_fam"/>
</dbReference>
<feature type="transmembrane region" description="Helical" evidence="1">
    <location>
        <begin position="117"/>
        <end position="139"/>
    </location>
</feature>
<name>A0A4Z0D2V2_9FIRM</name>
<comment type="caution">
    <text evidence="2">The sequence shown here is derived from an EMBL/GenBank/DDBJ whole genome shotgun (WGS) entry which is preliminary data.</text>
</comment>
<evidence type="ECO:0000313" key="2">
    <source>
        <dbReference type="EMBL" id="TFZ40080.1"/>
    </source>
</evidence>
<sequence length="182" mass="20122">MDKKKVNISSRNMVMAGFLVAISIVMTRFVYVMLPIAGVGALRISFGEVPLMISGIMFGPLLGALAGVAADIVGFLINPQGPYYPGFTLSSALWGVIPGLFIIYFRKNKTSKNIFSYKNMLITSIFTTVVVSILLNTLWNSQLYGVGFFILLPARLIVSLISIPIYAFIISYLMKFIKQYIN</sequence>
<dbReference type="Proteomes" id="UP000298381">
    <property type="component" value="Unassembled WGS sequence"/>
</dbReference>
<dbReference type="Gene3D" id="1.10.1760.20">
    <property type="match status" value="1"/>
</dbReference>
<keyword evidence="1" id="KW-0472">Membrane</keyword>
<dbReference type="InterPro" id="IPR009825">
    <property type="entry name" value="ECF_substrate-spec-like"/>
</dbReference>
<gene>
    <name evidence="2" type="ORF">E4100_06150</name>
</gene>
<dbReference type="OrthoDB" id="4624at2"/>
<organism evidence="2 3">
    <name type="scientific">Soehngenia longivitae</name>
    <dbReference type="NCBI Taxonomy" id="2562294"/>
    <lineage>
        <taxon>Bacteria</taxon>
        <taxon>Bacillati</taxon>
        <taxon>Bacillota</taxon>
        <taxon>Tissierellia</taxon>
        <taxon>Tissierellales</taxon>
        <taxon>Tissierellaceae</taxon>
        <taxon>Soehngenia</taxon>
    </lineage>
</organism>
<evidence type="ECO:0000256" key="1">
    <source>
        <dbReference type="SAM" id="Phobius"/>
    </source>
</evidence>
<keyword evidence="1" id="KW-1133">Transmembrane helix</keyword>
<dbReference type="RefSeq" id="WP_135271152.1">
    <property type="nucleotide sequence ID" value="NZ_SRIB01000007.1"/>
</dbReference>
<feature type="transmembrane region" description="Helical" evidence="1">
    <location>
        <begin position="145"/>
        <end position="173"/>
    </location>
</feature>
<reference evidence="2 3" key="1">
    <citation type="submission" date="2019-03" db="EMBL/GenBank/DDBJ databases">
        <title>Draft genome sequence data and analysis of a Fermenting Bacterium, Soehngenia longevitae strain 1933PT, isolated from petroleum reservoir in Azerbaijan.</title>
        <authorList>
            <person name="Grouzdev D.S."/>
            <person name="Bidzhieva S.K."/>
            <person name="Sokolova D.S."/>
            <person name="Tourova T.P."/>
            <person name="Poltaraus A.B."/>
            <person name="Nazina T.N."/>
        </authorList>
    </citation>
    <scope>NUCLEOTIDE SEQUENCE [LARGE SCALE GENOMIC DNA]</scope>
    <source>
        <strain evidence="2 3">1933P</strain>
    </source>
</reference>
<protein>
    <submittedName>
        <fullName evidence="2">Folate family ECF transporter S component</fullName>
    </submittedName>
</protein>